<accession>A0A328Q9L3</accession>
<organism evidence="1 2">
    <name type="scientific">Methanosphaera stadtmanae</name>
    <dbReference type="NCBI Taxonomy" id="2317"/>
    <lineage>
        <taxon>Archaea</taxon>
        <taxon>Methanobacteriati</taxon>
        <taxon>Methanobacteriota</taxon>
        <taxon>Methanomada group</taxon>
        <taxon>Methanobacteria</taxon>
        <taxon>Methanobacteriales</taxon>
        <taxon>Methanobacteriaceae</taxon>
        <taxon>Methanosphaera</taxon>
    </lineage>
</organism>
<comment type="caution">
    <text evidence="1">The sequence shown here is derived from an EMBL/GenBank/DDBJ whole genome shotgun (WGS) entry which is preliminary data.</text>
</comment>
<gene>
    <name evidence="1" type="ORF">CA615_03535</name>
</gene>
<dbReference type="OMA" id="FINVIKM"/>
<dbReference type="AlphaFoldDB" id="A0A328Q9L3"/>
<name>A0A328Q9L3_9EURY</name>
<evidence type="ECO:0000313" key="2">
    <source>
        <dbReference type="Proteomes" id="UP000248557"/>
    </source>
</evidence>
<dbReference type="RefSeq" id="WP_011406324.1">
    <property type="nucleotide sequence ID" value="NZ_CATZXA010000119.1"/>
</dbReference>
<proteinExistence type="predicted"/>
<dbReference type="Proteomes" id="UP000248557">
    <property type="component" value="Unassembled WGS sequence"/>
</dbReference>
<evidence type="ECO:0000313" key="1">
    <source>
        <dbReference type="EMBL" id="RAP03208.1"/>
    </source>
</evidence>
<dbReference type="GeneID" id="3855996"/>
<dbReference type="EMBL" id="NGJK01000033">
    <property type="protein sequence ID" value="RAP03208.1"/>
    <property type="molecule type" value="Genomic_DNA"/>
</dbReference>
<protein>
    <submittedName>
        <fullName evidence="1">Uncharacterized protein</fullName>
    </submittedName>
</protein>
<reference evidence="1 2" key="1">
    <citation type="submission" date="2017-05" db="EMBL/GenBank/DDBJ databases">
        <title>Host range expansion of the Methanosphaera genus to humans and monogastric animals involves recent and extensive reduction in genome content.</title>
        <authorList>
            <person name="Hoedt E.C."/>
            <person name="Volmer J.G."/>
            <person name="Parks D.H."/>
            <person name="Rosewarne C.P."/>
            <person name="Denman S.E."/>
            <person name="Mcsweeney C.S."/>
            <person name="O Cuiv P."/>
            <person name="Hugenholtz P."/>
            <person name="Tyson G.W."/>
            <person name="Morrison M."/>
        </authorList>
    </citation>
    <scope>NUCLEOTIDE SEQUENCE [LARGE SCALE GENOMIC DNA]</scope>
    <source>
        <strain evidence="1 2">PA5</strain>
    </source>
</reference>
<sequence length="184" mass="21654">MLVRNLDYLSIPKEFSKVELDIYDNKFITLVYIQQKGYSLVLKNNEEIDSVFLLKTDILPNNVNDHSDRQDFINVIKMLLDKIYSGADIKEYEKQHQEHVFLRLMDMLNEQSDVEMINEDNSQIYKDIEKGFMKLELDIMDNKINALNSSISNVSSNLDSTVKDMEEKSWENRIKKTLKDFEGN</sequence>